<keyword evidence="2" id="KW-1185">Reference proteome</keyword>
<dbReference type="HOGENOM" id="CLU_191519_0_0_4"/>
<name>Q7NVR2_CHRVO</name>
<accession>Q7NVR2</accession>
<evidence type="ECO:0008006" key="3">
    <source>
        <dbReference type="Google" id="ProtNLM"/>
    </source>
</evidence>
<protein>
    <recommendedName>
        <fullName evidence="3">Transcription factor zinc-finger domain-containing protein</fullName>
    </recommendedName>
</protein>
<organism evidence="1 2">
    <name type="scientific">Chromobacterium violaceum (strain ATCC 12472 / DSM 30191 / JCM 1249 / CCUG 213 / NBRC 12614 / NCIMB 9131 / NCTC 9757 / MK)</name>
    <dbReference type="NCBI Taxonomy" id="243365"/>
    <lineage>
        <taxon>Bacteria</taxon>
        <taxon>Pseudomonadati</taxon>
        <taxon>Pseudomonadota</taxon>
        <taxon>Betaproteobacteria</taxon>
        <taxon>Neisseriales</taxon>
        <taxon>Chromobacteriaceae</taxon>
        <taxon>Chromobacterium</taxon>
    </lineage>
</organism>
<sequence>MTVCPRCQQGEIKAMVLRKMKQPIWVCEECDAAWLSNEISFNSFEDYGIIMERMGLPPLWSELSEP</sequence>
<dbReference type="AlphaFoldDB" id="Q7NVR2"/>
<dbReference type="eggNOG" id="ENOG502ZQ1W">
    <property type="taxonomic scope" value="Bacteria"/>
</dbReference>
<evidence type="ECO:0000313" key="1">
    <source>
        <dbReference type="EMBL" id="AAQ59952.1"/>
    </source>
</evidence>
<dbReference type="EMBL" id="AE016825">
    <property type="protein sequence ID" value="AAQ59952.1"/>
    <property type="molecule type" value="Genomic_DNA"/>
</dbReference>
<dbReference type="KEGG" id="cvi:CV_2280"/>
<dbReference type="Proteomes" id="UP000001424">
    <property type="component" value="Chromosome"/>
</dbReference>
<reference evidence="1 2" key="1">
    <citation type="journal article" date="2003" name="Proc. Natl. Acad. Sci. U.S.A.">
        <title>The complete genome sequence of Chromobacterium violaceum reveals remarkable and exploitable bacterial adaptability.</title>
        <authorList>
            <person name="Vasconcelos A.T.R."/>
            <person name="de Almeida D.F."/>
            <person name="Almeida F.C."/>
            <person name="de Almeida L.G.P."/>
            <person name="de Almeida R."/>
            <person name="Goncalves J.A.A."/>
            <person name="Andrade E.M."/>
            <person name="Antonio R.V."/>
            <person name="Araripe J."/>
            <person name="de Araujo M.F.F."/>
            <person name="Filho S.A."/>
            <person name="Azevedo V."/>
            <person name="Batista A.J."/>
            <person name="Bataus L.A.M."/>
            <person name="Batista J.S."/>
            <person name="Belo A."/>
            <person name="vander Berg C."/>
            <person name="Blamey J."/>
            <person name="Bogo M."/>
            <person name="Bonato S."/>
            <person name="Bordignon J."/>
            <person name="Brito C.A."/>
            <person name="Brocchi M."/>
            <person name="Burity H.A."/>
            <person name="Camargo A.A."/>
            <person name="Cardoso D.D.P."/>
            <person name="Carneiro N.P."/>
            <person name="Carraro D.M."/>
            <person name="Carvalho C.M.B."/>
            <person name="Cascardo J.C.M."/>
            <person name="Cavada B.S."/>
            <person name="Chueire L.M.O."/>
            <person name="Pasa T.B.C."/>
            <person name="Duran N."/>
            <person name="Fagundes N."/>
            <person name="Falcao C.L."/>
            <person name="Fantinatti F."/>
            <person name="Farias I.P."/>
            <person name="Felipe M.S.S."/>
            <person name="Ferrari L.P."/>
            <person name="Ferro J.A."/>
            <person name="Ferro M.I.T."/>
            <person name="Franco G.R."/>
            <person name="Freitas N.S.A."/>
            <person name="Furlan L.R."/>
            <person name="Gazzinelli R.T."/>
            <person name="Gomes E.A."/>
            <person name="Goncalves P.R."/>
            <person name="Grangeiro T.B."/>
            <person name="Grattapaglia D."/>
            <person name="Grisard E.C."/>
            <person name="Guimaraes C.T."/>
            <person name="Hanna E.S."/>
            <person name="Hungria M."/>
            <person name="Jardim S.N."/>
            <person name="Laurino J."/>
            <person name="Leoi L.C.T."/>
            <person name="Fassarella L."/>
            <person name="Lima A."/>
            <person name="Loureiro M.F."/>
            <person name="Lyra M.C.P."/>
            <person name="Macedo M."/>
            <person name="Madeira H.M.F."/>
            <person name="Manfio G.P."/>
            <person name="Maranhao A.Q."/>
            <person name="Martins W.S."/>
            <person name="di Mauro S.M.Z."/>
            <person name="de Medeiros S.R.B."/>
            <person name="Meissner R.D.V."/>
            <person name="Menck C.F.M."/>
            <person name="Moreira M.A.M."/>
            <person name="Nascimento F.F."/>
            <person name="Nicolas M.F."/>
            <person name="Oliveira J.G."/>
            <person name="Oliveira S.C."/>
            <person name="Paixao R.F.C."/>
            <person name="Parente J.A."/>
            <person name="Pedrosa F.O."/>
            <person name="Pena S.J.D."/>
            <person name="Perreira J.O."/>
            <person name="Perreira M."/>
            <person name="Pinto L.S.R.C."/>
            <person name="Pinto L.S."/>
            <person name="Porto J.I.R."/>
            <person name="Potrich D.P."/>
            <person name="Neto C.E.R."/>
            <person name="Reis A.M.M."/>
            <person name="Rigo L.U."/>
            <person name="Rondinelli E."/>
            <person name="dos Santos E.B.P."/>
            <person name="Santos F.R."/>
            <person name="Schneider M.P.C."/>
            <person name="Seuanez H.N."/>
            <person name="Silva A.M.R."/>
            <person name="da Silva A.L.C."/>
            <person name="Silva D.W."/>
            <person name="Silva R."/>
            <person name="Simoes I.C."/>
            <person name="Simon D."/>
            <person name="Soares C.M.A."/>
            <person name="Soares R.B.A."/>
            <person name="Souza E.M."/>
            <person name="Souza K.R.L."/>
            <person name="Souza R.C."/>
            <person name="Steffens M.B.R."/>
            <person name="Steindel M."/>
            <person name="Teixeira S.R."/>
            <person name="Urmenyi T."/>
            <person name="Vettore A."/>
            <person name="Wassem R."/>
            <person name="Zaha A."/>
            <person name="Simpson A.J.G."/>
        </authorList>
    </citation>
    <scope>NUCLEOTIDE SEQUENCE [LARGE SCALE GENOMIC DNA]</scope>
    <source>
        <strain evidence="2">ATCC 12472 / DSM 30191 / JCM 1249 / NBRC 12614 / NCIMB 9131 / NCTC 9757</strain>
    </source>
</reference>
<dbReference type="STRING" id="243365.CV_2280"/>
<evidence type="ECO:0000313" key="2">
    <source>
        <dbReference type="Proteomes" id="UP000001424"/>
    </source>
</evidence>
<proteinExistence type="predicted"/>
<gene>
    <name evidence="1" type="ordered locus">CV_2280</name>
</gene>